<feature type="region of interest" description="Disordered" evidence="1">
    <location>
        <begin position="36"/>
        <end position="68"/>
    </location>
</feature>
<evidence type="ECO:0000313" key="2">
    <source>
        <dbReference type="EMBL" id="KAJ1133810.1"/>
    </source>
</evidence>
<reference evidence="2" key="1">
    <citation type="journal article" date="2022" name="bioRxiv">
        <title>Sequencing and chromosome-scale assembly of the giantPleurodeles waltlgenome.</title>
        <authorList>
            <person name="Brown T."/>
            <person name="Elewa A."/>
            <person name="Iarovenko S."/>
            <person name="Subramanian E."/>
            <person name="Araus A.J."/>
            <person name="Petzold A."/>
            <person name="Susuki M."/>
            <person name="Suzuki K.-i.T."/>
            <person name="Hayashi T."/>
            <person name="Toyoda A."/>
            <person name="Oliveira C."/>
            <person name="Osipova E."/>
            <person name="Leigh N.D."/>
            <person name="Simon A."/>
            <person name="Yun M.H."/>
        </authorList>
    </citation>
    <scope>NUCLEOTIDE SEQUENCE</scope>
    <source>
        <strain evidence="2">20211129_DDA</strain>
        <tissue evidence="2">Liver</tissue>
    </source>
</reference>
<accession>A0AAV7Q3L0</accession>
<evidence type="ECO:0000256" key="1">
    <source>
        <dbReference type="SAM" id="MobiDB-lite"/>
    </source>
</evidence>
<name>A0AAV7Q3L0_PLEWA</name>
<gene>
    <name evidence="2" type="ORF">NDU88_000285</name>
</gene>
<comment type="caution">
    <text evidence="2">The sequence shown here is derived from an EMBL/GenBank/DDBJ whole genome shotgun (WGS) entry which is preliminary data.</text>
</comment>
<dbReference type="AlphaFoldDB" id="A0AAV7Q3L0"/>
<sequence>MTRVSGASSALELPDLANEKAAGARLLPLVEECGNGGAAASAGWRQDGGRGARGRGPGPRGRGRGLAGPRPLVCLQLVCG</sequence>
<proteinExistence type="predicted"/>
<evidence type="ECO:0000313" key="3">
    <source>
        <dbReference type="Proteomes" id="UP001066276"/>
    </source>
</evidence>
<keyword evidence="3" id="KW-1185">Reference proteome</keyword>
<feature type="compositionally biased region" description="Gly residues" evidence="1">
    <location>
        <begin position="49"/>
        <end position="66"/>
    </location>
</feature>
<dbReference type="Proteomes" id="UP001066276">
    <property type="component" value="Chromosome 6"/>
</dbReference>
<dbReference type="EMBL" id="JANPWB010000010">
    <property type="protein sequence ID" value="KAJ1133810.1"/>
    <property type="molecule type" value="Genomic_DNA"/>
</dbReference>
<organism evidence="2 3">
    <name type="scientific">Pleurodeles waltl</name>
    <name type="common">Iberian ribbed newt</name>
    <dbReference type="NCBI Taxonomy" id="8319"/>
    <lineage>
        <taxon>Eukaryota</taxon>
        <taxon>Metazoa</taxon>
        <taxon>Chordata</taxon>
        <taxon>Craniata</taxon>
        <taxon>Vertebrata</taxon>
        <taxon>Euteleostomi</taxon>
        <taxon>Amphibia</taxon>
        <taxon>Batrachia</taxon>
        <taxon>Caudata</taxon>
        <taxon>Salamandroidea</taxon>
        <taxon>Salamandridae</taxon>
        <taxon>Pleurodelinae</taxon>
        <taxon>Pleurodeles</taxon>
    </lineage>
</organism>
<protein>
    <submittedName>
        <fullName evidence="2">Uncharacterized protein</fullName>
    </submittedName>
</protein>